<gene>
    <name evidence="2" type="ORF">EARLPHILLIPIV_71</name>
</gene>
<keyword evidence="2" id="KW-0067">ATP-binding</keyword>
<evidence type="ECO:0000313" key="3">
    <source>
        <dbReference type="Proteomes" id="UP000201594"/>
    </source>
</evidence>
<dbReference type="OrthoDB" id="2278at10239"/>
<feature type="domain" description="Divergent DnaB-like ATPase" evidence="1">
    <location>
        <begin position="153"/>
        <end position="509"/>
    </location>
</feature>
<dbReference type="GO" id="GO:0004386">
    <property type="term" value="F:helicase activity"/>
    <property type="evidence" value="ECO:0007669"/>
    <property type="project" value="UniProtKB-KW"/>
</dbReference>
<organism evidence="2 3">
    <name type="scientific">Erwinia phage vB_EamM_EarlPhillipIV</name>
    <dbReference type="NCBI Taxonomy" id="1883372"/>
    <lineage>
        <taxon>Viruses</taxon>
        <taxon>Duplodnaviria</taxon>
        <taxon>Heunggongvirae</taxon>
        <taxon>Uroviricota</taxon>
        <taxon>Caudoviricetes</taxon>
        <taxon>Chimalliviridae</taxon>
        <taxon>Derbicusvirus</taxon>
        <taxon>Derbicusvirus derbicus</taxon>
    </lineage>
</organism>
<accession>A0A1B2ICD6</accession>
<keyword evidence="2" id="KW-0347">Helicase</keyword>
<dbReference type="KEGG" id="vg:29061675"/>
<dbReference type="Pfam" id="PF20307">
    <property type="entry name" value="divDNAB"/>
    <property type="match status" value="1"/>
</dbReference>
<dbReference type="RefSeq" id="YP_009278383.1">
    <property type="nucleotide sequence ID" value="NC_031007.1"/>
</dbReference>
<protein>
    <submittedName>
        <fullName evidence="2">Putative helicase</fullName>
    </submittedName>
</protein>
<name>A0A1B2ICD6_9CAUD</name>
<dbReference type="Proteomes" id="UP000201594">
    <property type="component" value="Segment"/>
</dbReference>
<keyword evidence="2" id="KW-0378">Hydrolase</keyword>
<reference evidence="2 3" key="1">
    <citation type="submission" date="2016-06" db="EMBL/GenBank/DDBJ databases">
        <authorList>
            <person name="Kjaerup R.B."/>
            <person name="Dalgaard T.S."/>
            <person name="Juul-Madsen H.R."/>
        </authorList>
    </citation>
    <scope>NUCLEOTIDE SEQUENCE [LARGE SCALE GENOMIC DNA]</scope>
</reference>
<sequence>MNIKTMLITALATLHAESLLSEPQTDHEVIRKVLAESRLPDYVDEDDERLALTEIKAIIEPIIDGQVPYDHDAAMRQLKLATTQNRPLYDTVVEFIAGDEVPDDTKPEERVAYLNKMVSRHYFQLRQALNAVTLRKTLGQAFGALNGTETRIDLSTALGNLRDSISTFTERSHNKIPSLVNTLNTANAAPFAKVFSSIKDKAAGHGLRTGWQSMNRMMGCNGGITEEMWLMPALPFNCKSLFSLCMAISVPVFNTPEYVMKDIKGDLQPMILDLSLENELDINIATAYQMLYGHFEGTKADMVNQDVSVMADYVCSKLNRNGWNYEFQKHTNSDFKVHYLNDLISDAKRRGYHVVGIRADYFGTINKAGHGNGIAGSDIKEIYRIARNIQVVRNRGFLLGPHQISPEGKRLKAIDESAFVKSLPGRGLYDTCSSLDNEADGEMFFNKRVIEGRSYLEVQRGKHRTIIDTPEKHHYTVIPFEDHCILPWDVDKEFEVTANSINKFTGGMSGDLF</sequence>
<proteinExistence type="predicted"/>
<dbReference type="EMBL" id="KX397367">
    <property type="protein sequence ID" value="ANZ48921.1"/>
    <property type="molecule type" value="Genomic_DNA"/>
</dbReference>
<dbReference type="GeneID" id="29061675"/>
<keyword evidence="2" id="KW-0547">Nucleotide-binding</keyword>
<evidence type="ECO:0000313" key="2">
    <source>
        <dbReference type="EMBL" id="ANZ48921.1"/>
    </source>
</evidence>
<dbReference type="InterPro" id="IPR046881">
    <property type="entry name" value="divDNAB"/>
</dbReference>
<evidence type="ECO:0000259" key="1">
    <source>
        <dbReference type="Pfam" id="PF20307"/>
    </source>
</evidence>